<dbReference type="EMBL" id="AGRW01000044">
    <property type="protein sequence ID" value="EIC01964.1"/>
    <property type="molecule type" value="Genomic_DNA"/>
</dbReference>
<dbReference type="PROSITE" id="PS51782">
    <property type="entry name" value="LYSM"/>
    <property type="match status" value="2"/>
</dbReference>
<accession>H7EK77</accession>
<dbReference type="STRING" id="907348.TresaDRAFT_1716"/>
<reference evidence="3 4" key="1">
    <citation type="submission" date="2011-09" db="EMBL/GenBank/DDBJ databases">
        <title>The draft genome of Treponema saccharophilum DSM 2985.</title>
        <authorList>
            <consortium name="US DOE Joint Genome Institute (JGI-PGF)"/>
            <person name="Lucas S."/>
            <person name="Copeland A."/>
            <person name="Lapidus A."/>
            <person name="Glavina del Rio T."/>
            <person name="Dalin E."/>
            <person name="Tice H."/>
            <person name="Bruce D."/>
            <person name="Goodwin L."/>
            <person name="Pitluck S."/>
            <person name="Peters L."/>
            <person name="Kyrpides N."/>
            <person name="Mavromatis K."/>
            <person name="Ivanova N."/>
            <person name="Markowitz V."/>
            <person name="Cheng J.-F."/>
            <person name="Hugenholtz P."/>
            <person name="Woyke T."/>
            <person name="Wu D."/>
            <person name="Gronow S."/>
            <person name="Wellnitz S."/>
            <person name="Brambilla E."/>
            <person name="Klenk H.-P."/>
            <person name="Eisen J.A."/>
        </authorList>
    </citation>
    <scope>NUCLEOTIDE SEQUENCE [LARGE SCALE GENOMIC DNA]</scope>
    <source>
        <strain evidence="3 4">DSM 2985</strain>
    </source>
</reference>
<dbReference type="eggNOG" id="COG0739">
    <property type="taxonomic scope" value="Bacteria"/>
</dbReference>
<dbReference type="SUPFAM" id="SSF51261">
    <property type="entry name" value="Duplicated hybrid motif"/>
    <property type="match status" value="1"/>
</dbReference>
<dbReference type="PANTHER" id="PTHR21666:SF289">
    <property type="entry name" value="L-ALA--D-GLU ENDOPEPTIDASE"/>
    <property type="match status" value="1"/>
</dbReference>
<dbReference type="PANTHER" id="PTHR21666">
    <property type="entry name" value="PEPTIDASE-RELATED"/>
    <property type="match status" value="1"/>
</dbReference>
<dbReference type="Gene3D" id="2.70.70.10">
    <property type="entry name" value="Glucose Permease (Domain IIA)"/>
    <property type="match status" value="1"/>
</dbReference>
<feature type="domain" description="LysM" evidence="2">
    <location>
        <begin position="266"/>
        <end position="309"/>
    </location>
</feature>
<comment type="caution">
    <text evidence="3">The sequence shown here is derived from an EMBL/GenBank/DDBJ whole genome shotgun (WGS) entry which is preliminary data.</text>
</comment>
<dbReference type="GO" id="GO:0004222">
    <property type="term" value="F:metalloendopeptidase activity"/>
    <property type="evidence" value="ECO:0007669"/>
    <property type="project" value="TreeGrafter"/>
</dbReference>
<organism evidence="3 4">
    <name type="scientific">Treponema saccharophilum DSM 2985</name>
    <dbReference type="NCBI Taxonomy" id="907348"/>
    <lineage>
        <taxon>Bacteria</taxon>
        <taxon>Pseudomonadati</taxon>
        <taxon>Spirochaetota</taxon>
        <taxon>Spirochaetia</taxon>
        <taxon>Spirochaetales</taxon>
        <taxon>Treponemataceae</taxon>
        <taxon>Treponema</taxon>
    </lineage>
</organism>
<dbReference type="InterPro" id="IPR016047">
    <property type="entry name" value="M23ase_b-sheet_dom"/>
</dbReference>
<evidence type="ECO:0000259" key="2">
    <source>
        <dbReference type="PROSITE" id="PS51782"/>
    </source>
</evidence>
<keyword evidence="4" id="KW-1185">Reference proteome</keyword>
<dbReference type="SUPFAM" id="SSF54106">
    <property type="entry name" value="LysM domain"/>
    <property type="match status" value="2"/>
</dbReference>
<dbReference type="eggNOG" id="COG1388">
    <property type="taxonomic scope" value="Bacteria"/>
</dbReference>
<feature type="domain" description="LysM" evidence="2">
    <location>
        <begin position="215"/>
        <end position="260"/>
    </location>
</feature>
<dbReference type="CDD" id="cd12797">
    <property type="entry name" value="M23_peptidase"/>
    <property type="match status" value="1"/>
</dbReference>
<dbReference type="Pfam" id="PF01551">
    <property type="entry name" value="Peptidase_M23"/>
    <property type="match status" value="1"/>
</dbReference>
<proteinExistence type="predicted"/>
<dbReference type="InterPro" id="IPR050570">
    <property type="entry name" value="Cell_wall_metabolism_enzyme"/>
</dbReference>
<dbReference type="SMART" id="SM00257">
    <property type="entry name" value="LysM"/>
    <property type="match status" value="2"/>
</dbReference>
<dbReference type="Proteomes" id="UP000003571">
    <property type="component" value="Unassembled WGS sequence"/>
</dbReference>
<sequence>MIVEFSDFEFISLHSRADISNMEVFTYVGRRASALSFRTDGDIKYSKSSALRSASRESVRPFSEVKKDLSQACQVPLGFSSGWSPRSAYVPPRSREPVRNSPSAARLSVQSIAFAFCSLAIFSVVPFLVFNFLDRKVDSLDFSRFFSFSESGSGDAIVSFADTSLDSVIPVAMERFALVKPQTEAVFDSNGNILLSDGTVLSSASVVFSEPVTFSTYTVKSGDTIGSITYGSGLRNISTLIAVNGIKNVRTIRAGQKLRIPSQDGLVHIVAAGDSLNALSVKYHVSVEELLDTNDLSGDVLTKGMELFIPGAKMDYTALKSAMGELFSYPLQSGCWRLTSLFGKRKDPITGAPSSHTGIDMAAPKGTTIKAAMSGKVVKAMYSPVYGNYIIIDHGNGYQTLYGHMTKYVVSRGQYVEQGQRVGYVGSTGYSTGPHLHFTVYKDGRLVDPLSLLK</sequence>
<protein>
    <submittedName>
        <fullName evidence="3">Peptidase M23</fullName>
    </submittedName>
</protein>
<dbReference type="Gene3D" id="3.10.350.10">
    <property type="entry name" value="LysM domain"/>
    <property type="match status" value="2"/>
</dbReference>
<evidence type="ECO:0000313" key="4">
    <source>
        <dbReference type="Proteomes" id="UP000003571"/>
    </source>
</evidence>
<dbReference type="CDD" id="cd00118">
    <property type="entry name" value="LysM"/>
    <property type="match status" value="2"/>
</dbReference>
<dbReference type="InterPro" id="IPR036779">
    <property type="entry name" value="LysM_dom_sf"/>
</dbReference>
<name>H7EK77_9SPIR</name>
<keyword evidence="1" id="KW-0732">Signal</keyword>
<dbReference type="InterPro" id="IPR018392">
    <property type="entry name" value="LysM"/>
</dbReference>
<dbReference type="Pfam" id="PF01476">
    <property type="entry name" value="LysM"/>
    <property type="match status" value="2"/>
</dbReference>
<dbReference type="PATRIC" id="fig|907348.3.peg.1285"/>
<dbReference type="AlphaFoldDB" id="H7EK77"/>
<evidence type="ECO:0000256" key="1">
    <source>
        <dbReference type="ARBA" id="ARBA00022729"/>
    </source>
</evidence>
<evidence type="ECO:0000313" key="3">
    <source>
        <dbReference type="EMBL" id="EIC01964.1"/>
    </source>
</evidence>
<gene>
    <name evidence="3" type="ORF">TresaDRAFT_1716</name>
</gene>
<dbReference type="InterPro" id="IPR011055">
    <property type="entry name" value="Dup_hybrid_motif"/>
</dbReference>